<evidence type="ECO:0000256" key="2">
    <source>
        <dbReference type="ARBA" id="ARBA00008763"/>
    </source>
</evidence>
<comment type="subcellular location">
    <subcellularLocation>
        <location evidence="1">Membrane</location>
        <topology evidence="1">Single-pass type I membrane protein</topology>
    </subcellularLocation>
</comment>
<organism evidence="10 11">
    <name type="scientific">Myotis myotis</name>
    <name type="common">Greater mouse-eared bat</name>
    <name type="synonym">Vespertilio myotis</name>
    <dbReference type="NCBI Taxonomy" id="51298"/>
    <lineage>
        <taxon>Eukaryota</taxon>
        <taxon>Metazoa</taxon>
        <taxon>Chordata</taxon>
        <taxon>Craniata</taxon>
        <taxon>Vertebrata</taxon>
        <taxon>Euteleostomi</taxon>
        <taxon>Mammalia</taxon>
        <taxon>Eutheria</taxon>
        <taxon>Laurasiatheria</taxon>
        <taxon>Chiroptera</taxon>
        <taxon>Yangochiroptera</taxon>
        <taxon>Vespertilionidae</taxon>
        <taxon>Myotis</taxon>
    </lineage>
</organism>
<keyword evidence="4 9" id="KW-0732">Signal</keyword>
<comment type="caution">
    <text evidence="10">The sequence shown here is derived from an EMBL/GenBank/DDBJ whole genome shotgun (WGS) entry which is preliminary data.</text>
</comment>
<keyword evidence="5 8" id="KW-1133">Transmembrane helix</keyword>
<dbReference type="VEuPathDB" id="HostDB:GeneID_118657295"/>
<dbReference type="PANTHER" id="PTHR15076:SF15">
    <property type="entry name" value="CD99 ANTIGEN"/>
    <property type="match status" value="1"/>
</dbReference>
<evidence type="ECO:0000256" key="3">
    <source>
        <dbReference type="ARBA" id="ARBA00022692"/>
    </source>
</evidence>
<dbReference type="GO" id="GO:2000391">
    <property type="term" value="P:positive regulation of neutrophil extravasation"/>
    <property type="evidence" value="ECO:0007669"/>
    <property type="project" value="TreeGrafter"/>
</dbReference>
<dbReference type="GO" id="GO:0034109">
    <property type="term" value="P:homotypic cell-cell adhesion"/>
    <property type="evidence" value="ECO:0007669"/>
    <property type="project" value="TreeGrafter"/>
</dbReference>
<protein>
    <submittedName>
        <fullName evidence="10">CD99 molecule (Xg blood group)</fullName>
    </submittedName>
</protein>
<evidence type="ECO:0000313" key="11">
    <source>
        <dbReference type="Proteomes" id="UP000527355"/>
    </source>
</evidence>
<evidence type="ECO:0000256" key="4">
    <source>
        <dbReference type="ARBA" id="ARBA00022729"/>
    </source>
</evidence>
<dbReference type="InterPro" id="IPR022078">
    <property type="entry name" value="CD99L2"/>
</dbReference>
<dbReference type="GO" id="GO:0072683">
    <property type="term" value="P:T cell extravasation"/>
    <property type="evidence" value="ECO:0007669"/>
    <property type="project" value="TreeGrafter"/>
</dbReference>
<dbReference type="Proteomes" id="UP000527355">
    <property type="component" value="Unassembled WGS sequence"/>
</dbReference>
<evidence type="ECO:0000256" key="6">
    <source>
        <dbReference type="ARBA" id="ARBA00023136"/>
    </source>
</evidence>
<dbReference type="GO" id="GO:0005886">
    <property type="term" value="C:plasma membrane"/>
    <property type="evidence" value="ECO:0007669"/>
    <property type="project" value="TreeGrafter"/>
</dbReference>
<sequence length="198" mass="19535">MARWAVLALLLIGLLDARVSGQGDFDLADAFDDGPKKPTPTPKKPSSGDDLSLEDALGGGGHSDPGIPAPPRPKPNPNPKQPETSGGFSDSDLLDGTSGGAGAGGGTGGAGGGGDGDGAGGGGGSPRHEGDGQAEPQGVIPGIIGAVVVAVAGAVSSFIAYQKKKLCFKDNAEQGDINLENHRSINAEPPVQQTLLAK</sequence>
<evidence type="ECO:0000256" key="7">
    <source>
        <dbReference type="SAM" id="MobiDB-lite"/>
    </source>
</evidence>
<keyword evidence="3 8" id="KW-0812">Transmembrane</keyword>
<keyword evidence="6 8" id="KW-0472">Membrane</keyword>
<accession>A0A7J7QVA9</accession>
<evidence type="ECO:0000313" key="10">
    <source>
        <dbReference type="EMBL" id="KAF6267841.1"/>
    </source>
</evidence>
<feature type="region of interest" description="Disordered" evidence="7">
    <location>
        <begin position="24"/>
        <end position="137"/>
    </location>
</feature>
<evidence type="ECO:0000256" key="9">
    <source>
        <dbReference type="SAM" id="SignalP"/>
    </source>
</evidence>
<dbReference type="PANTHER" id="PTHR15076">
    <property type="entry name" value="CD99/MIC2 PROTEIN RELATED"/>
    <property type="match status" value="1"/>
</dbReference>
<feature type="chain" id="PRO_5029471568" evidence="9">
    <location>
        <begin position="22"/>
        <end position="198"/>
    </location>
</feature>
<proteinExistence type="inferred from homology"/>
<feature type="region of interest" description="Disordered" evidence="7">
    <location>
        <begin position="179"/>
        <end position="198"/>
    </location>
</feature>
<feature type="signal peptide" evidence="9">
    <location>
        <begin position="1"/>
        <end position="21"/>
    </location>
</feature>
<gene>
    <name evidence="10" type="ORF">mMyoMyo1_002475</name>
</gene>
<name>A0A7J7QVA9_MYOMY</name>
<evidence type="ECO:0000256" key="8">
    <source>
        <dbReference type="SAM" id="Phobius"/>
    </source>
</evidence>
<feature type="transmembrane region" description="Helical" evidence="8">
    <location>
        <begin position="139"/>
        <end position="161"/>
    </location>
</feature>
<dbReference type="AlphaFoldDB" id="A0A7J7QVA9"/>
<keyword evidence="11" id="KW-1185">Reference proteome</keyword>
<comment type="similarity">
    <text evidence="2">Belongs to the CD99 family.</text>
</comment>
<evidence type="ECO:0000256" key="1">
    <source>
        <dbReference type="ARBA" id="ARBA00004479"/>
    </source>
</evidence>
<dbReference type="EMBL" id="JABWUV010000050">
    <property type="protein sequence ID" value="KAF6267841.1"/>
    <property type="molecule type" value="Genomic_DNA"/>
</dbReference>
<dbReference type="OrthoDB" id="8963727at2759"/>
<feature type="compositionally biased region" description="Low complexity" evidence="7">
    <location>
        <begin position="81"/>
        <end position="96"/>
    </location>
</feature>
<feature type="compositionally biased region" description="Gly residues" evidence="7">
    <location>
        <begin position="97"/>
        <end position="125"/>
    </location>
</feature>
<reference evidence="10 11" key="1">
    <citation type="journal article" date="2020" name="Nature">
        <title>Six reference-quality genomes reveal evolution of bat adaptations.</title>
        <authorList>
            <person name="Jebb D."/>
            <person name="Huang Z."/>
            <person name="Pippel M."/>
            <person name="Hughes G.M."/>
            <person name="Lavrichenko K."/>
            <person name="Devanna P."/>
            <person name="Winkler S."/>
            <person name="Jermiin L.S."/>
            <person name="Skirmuntt E.C."/>
            <person name="Katzourakis A."/>
            <person name="Burkitt-Gray L."/>
            <person name="Ray D.A."/>
            <person name="Sullivan K.A.M."/>
            <person name="Roscito J.G."/>
            <person name="Kirilenko B.M."/>
            <person name="Davalos L.M."/>
            <person name="Corthals A.P."/>
            <person name="Power M.L."/>
            <person name="Jones G."/>
            <person name="Ransome R.D."/>
            <person name="Dechmann D.K.N."/>
            <person name="Locatelli A.G."/>
            <person name="Puechmaille S.J."/>
            <person name="Fedrigo O."/>
            <person name="Jarvis E.D."/>
            <person name="Hiller M."/>
            <person name="Vernes S.C."/>
            <person name="Myers E.W."/>
            <person name="Teeling E.C."/>
        </authorList>
    </citation>
    <scope>NUCLEOTIDE SEQUENCE [LARGE SCALE GENOMIC DNA]</scope>
    <source>
        <strain evidence="10">MMyoMyo1</strain>
        <tissue evidence="10">Flight muscle</tissue>
    </source>
</reference>
<feature type="compositionally biased region" description="Pro residues" evidence="7">
    <location>
        <begin position="67"/>
        <end position="80"/>
    </location>
</feature>
<evidence type="ECO:0000256" key="5">
    <source>
        <dbReference type="ARBA" id="ARBA00022989"/>
    </source>
</evidence>
<dbReference type="Pfam" id="PF12301">
    <property type="entry name" value="CD99L2"/>
    <property type="match status" value="1"/>
</dbReference>